<proteinExistence type="predicted"/>
<evidence type="ECO:0000313" key="2">
    <source>
        <dbReference type="EMBL" id="QPC84587.1"/>
    </source>
</evidence>
<accession>A0A7S8ECS2</accession>
<name>A0A7S8ECS2_9CHLR</name>
<feature type="chain" id="PRO_5032568286" evidence="1">
    <location>
        <begin position="21"/>
        <end position="333"/>
    </location>
</feature>
<dbReference type="KEGG" id="pmet:G4Y79_09480"/>
<gene>
    <name evidence="2" type="ORF">G4Y79_09480</name>
</gene>
<evidence type="ECO:0000313" key="3">
    <source>
        <dbReference type="Proteomes" id="UP000594468"/>
    </source>
</evidence>
<protein>
    <submittedName>
        <fullName evidence="2">SH3 domain-containing protein</fullName>
    </submittedName>
</protein>
<reference evidence="2 3" key="1">
    <citation type="submission" date="2020-02" db="EMBL/GenBank/DDBJ databases">
        <authorList>
            <person name="Zheng R.K."/>
            <person name="Sun C.M."/>
        </authorList>
    </citation>
    <scope>NUCLEOTIDE SEQUENCE [LARGE SCALE GENOMIC DNA]</scope>
    <source>
        <strain evidence="3">rifampicinis</strain>
    </source>
</reference>
<sequence>MKSIVTIMLMLCLLVTHTTAQETGEGAQNADNPYAVWVTTQDYSSLRRGPGTGFERMTIIDPTVTLPAIGRSADTRWIQVINSDGSPGWIASILLVWSGDVIALPVDGVNPEPYVRRAGAVGVTSRETPYYRDEISEQTFVGTIPVGTTVELVGRLGDATFGFWQFQIKYQDNLYWIGSWNVRITGGEYLRLLDTQYLYPYGRLVQQYEENIALVTGSFQQIRSIWQRLNNGATVACDPIPPRVNRILTEGDVTREVAFVPAVTALDEAIRMTNLTISSFETICADTSRFLTREDIDEALGLLNEAERNLLLAASLLEPLRGRNPLVNAIGNN</sequence>
<dbReference type="AlphaFoldDB" id="A0A7S8ECS2"/>
<dbReference type="Proteomes" id="UP000594468">
    <property type="component" value="Chromosome"/>
</dbReference>
<organism evidence="2 3">
    <name type="scientific">Phototrophicus methaneseepsis</name>
    <dbReference type="NCBI Taxonomy" id="2710758"/>
    <lineage>
        <taxon>Bacteria</taxon>
        <taxon>Bacillati</taxon>
        <taxon>Chloroflexota</taxon>
        <taxon>Candidatus Thermofontia</taxon>
        <taxon>Phototrophicales</taxon>
        <taxon>Phototrophicaceae</taxon>
        <taxon>Phototrophicus</taxon>
    </lineage>
</organism>
<feature type="signal peptide" evidence="1">
    <location>
        <begin position="1"/>
        <end position="20"/>
    </location>
</feature>
<keyword evidence="3" id="KW-1185">Reference proteome</keyword>
<dbReference type="RefSeq" id="WP_195172650.1">
    <property type="nucleotide sequence ID" value="NZ_CP062983.1"/>
</dbReference>
<evidence type="ECO:0000256" key="1">
    <source>
        <dbReference type="SAM" id="SignalP"/>
    </source>
</evidence>
<dbReference type="EMBL" id="CP062983">
    <property type="protein sequence ID" value="QPC84587.1"/>
    <property type="molecule type" value="Genomic_DNA"/>
</dbReference>
<keyword evidence="1" id="KW-0732">Signal</keyword>